<dbReference type="FunFam" id="3.40.50.12780:FF:000019">
    <property type="entry name" value="Long-chain fatty acid transporter"/>
    <property type="match status" value="1"/>
</dbReference>
<dbReference type="InterPro" id="IPR045851">
    <property type="entry name" value="AMP-bd_C_sf"/>
</dbReference>
<dbReference type="GO" id="GO:0009898">
    <property type="term" value="C:cytoplasmic side of plasma membrane"/>
    <property type="evidence" value="ECO:0007669"/>
    <property type="project" value="TreeGrafter"/>
</dbReference>
<evidence type="ECO:0000256" key="3">
    <source>
        <dbReference type="ARBA" id="ARBA00004651"/>
    </source>
</evidence>
<keyword evidence="10" id="KW-0547">Nucleotide-binding</keyword>
<evidence type="ECO:0000256" key="7">
    <source>
        <dbReference type="ARBA" id="ARBA00022598"/>
    </source>
</evidence>
<dbReference type="InterPro" id="IPR000873">
    <property type="entry name" value="AMP-dep_synth/lig_dom"/>
</dbReference>
<dbReference type="GO" id="GO:0005778">
    <property type="term" value="C:peroxisomal membrane"/>
    <property type="evidence" value="ECO:0007669"/>
    <property type="project" value="UniProtKB-SubCell"/>
</dbReference>
<dbReference type="PROSITE" id="PS00455">
    <property type="entry name" value="AMP_BINDING"/>
    <property type="match status" value="1"/>
</dbReference>
<dbReference type="FunCoup" id="A0A136JCV2">
    <property type="interactions" value="121"/>
</dbReference>
<evidence type="ECO:0000256" key="1">
    <source>
        <dbReference type="ARBA" id="ARBA00004502"/>
    </source>
</evidence>
<dbReference type="PANTHER" id="PTHR43107:SF6">
    <property type="entry name" value="ACYL-COA SYNTHETASE FAMILY PROTEIN (CEFD1), PUTATIVE (AFU_ORTHOLOGUE AFUA_6G03630)-RELATED"/>
    <property type="match status" value="1"/>
</dbReference>
<evidence type="ECO:0000256" key="10">
    <source>
        <dbReference type="ARBA" id="ARBA00022741"/>
    </source>
</evidence>
<dbReference type="Pfam" id="PF13193">
    <property type="entry name" value="AMP-binding_C"/>
    <property type="match status" value="1"/>
</dbReference>
<dbReference type="STRING" id="196109.A0A136JCV2"/>
<keyword evidence="7" id="KW-0436">Ligase</keyword>
<keyword evidence="6" id="KW-1003">Cell membrane</keyword>
<evidence type="ECO:0000256" key="14">
    <source>
        <dbReference type="ARBA" id="ARBA00023136"/>
    </source>
</evidence>
<dbReference type="GO" id="GO:0044539">
    <property type="term" value="P:long-chain fatty acid import into cell"/>
    <property type="evidence" value="ECO:0007669"/>
    <property type="project" value="TreeGrafter"/>
</dbReference>
<evidence type="ECO:0000259" key="21">
    <source>
        <dbReference type="Pfam" id="PF13193"/>
    </source>
</evidence>
<evidence type="ECO:0000313" key="23">
    <source>
        <dbReference type="Proteomes" id="UP000070501"/>
    </source>
</evidence>
<keyword evidence="13" id="KW-0445">Lipid transport</keyword>
<dbReference type="FunFam" id="3.30.300.30:FF:000002">
    <property type="entry name" value="Long-chain fatty acid transport protein 1"/>
    <property type="match status" value="1"/>
</dbReference>
<evidence type="ECO:0000256" key="13">
    <source>
        <dbReference type="ARBA" id="ARBA00023055"/>
    </source>
</evidence>
<keyword evidence="12" id="KW-1133">Transmembrane helix</keyword>
<evidence type="ECO:0000256" key="19">
    <source>
        <dbReference type="ARBA" id="ARBA00078285"/>
    </source>
</evidence>
<dbReference type="GO" id="GO:0005524">
    <property type="term" value="F:ATP binding"/>
    <property type="evidence" value="ECO:0007669"/>
    <property type="project" value="UniProtKB-KW"/>
</dbReference>
<keyword evidence="5" id="KW-0813">Transport</keyword>
<dbReference type="InterPro" id="IPR025110">
    <property type="entry name" value="AMP-bd_C"/>
</dbReference>
<dbReference type="GO" id="GO:0005324">
    <property type="term" value="F:long-chain fatty acid transmembrane transporter activity"/>
    <property type="evidence" value="ECO:0007669"/>
    <property type="project" value="TreeGrafter"/>
</dbReference>
<comment type="function">
    <text evidence="17">Acyl-CoA synthetase required for both the import of long chain fatty acids (LCFAs) (C14-C18) and the activation very long chain fatty acids (VLCFAs) (C20-C26) by esterification of the fatty acids into metabolically active CoA-thioesters for subsequent degradation or incorporation into phospholipids. The transport and fatty acyl-CoA synthetase activities are genetically separable and are thus independent activities. Esterifies VLCFAs in the peroxisome matrix. The VLCFAs are actively transported into peroxisomes by a PXA1-PXA2 heterodimeric transporter in the peroxisomal membrane.</text>
</comment>
<dbReference type="InterPro" id="IPR042099">
    <property type="entry name" value="ANL_N_sf"/>
</dbReference>
<comment type="catalytic activity">
    <reaction evidence="16">
        <text>a very long-chain fatty acid + ATP + CoA = a very long-chain fatty acyl-CoA + AMP + diphosphate</text>
        <dbReference type="Rhea" id="RHEA:54536"/>
        <dbReference type="ChEBI" id="CHEBI:30616"/>
        <dbReference type="ChEBI" id="CHEBI:33019"/>
        <dbReference type="ChEBI" id="CHEBI:57287"/>
        <dbReference type="ChEBI" id="CHEBI:58950"/>
        <dbReference type="ChEBI" id="CHEBI:138261"/>
        <dbReference type="ChEBI" id="CHEBI:456215"/>
    </reaction>
</comment>
<keyword evidence="9" id="KW-0812">Transmembrane</keyword>
<keyword evidence="11" id="KW-0067">ATP-binding</keyword>
<keyword evidence="23" id="KW-1185">Reference proteome</keyword>
<gene>
    <name evidence="22" type="ORF">Micbo1qcDRAFT_143250</name>
</gene>
<dbReference type="Proteomes" id="UP000070501">
    <property type="component" value="Unassembled WGS sequence"/>
</dbReference>
<evidence type="ECO:0000256" key="2">
    <source>
        <dbReference type="ARBA" id="ARBA00004585"/>
    </source>
</evidence>
<evidence type="ECO:0000256" key="17">
    <source>
        <dbReference type="ARBA" id="ARBA00060276"/>
    </source>
</evidence>
<protein>
    <recommendedName>
        <fullName evidence="18">Very long-chain fatty acid transport protein</fullName>
    </recommendedName>
    <alternativeName>
        <fullName evidence="19">Very-long-chain acyl-CoA synthetase</fullName>
    </alternativeName>
</protein>
<dbReference type="InParanoid" id="A0A136JCV2"/>
<dbReference type="EMBL" id="KQ964246">
    <property type="protein sequence ID" value="KXJ94957.1"/>
    <property type="molecule type" value="Genomic_DNA"/>
</dbReference>
<dbReference type="Pfam" id="PF00501">
    <property type="entry name" value="AMP-binding"/>
    <property type="match status" value="1"/>
</dbReference>
<keyword evidence="15" id="KW-0576">Peroxisome</keyword>
<feature type="domain" description="AMP-dependent synthetase/ligase" evidence="20">
    <location>
        <begin position="59"/>
        <end position="383"/>
    </location>
</feature>
<sequence length="633" mass="70384">MSVAALAAGGVAAAAYLNGKYQIARDAQVVLKMRRYAKHYEQLVKQKRISPWYFVESVCKARGPEPAVWARSGEYTYDEVYAHSLRYAQWLLEQGIKPGEVVSLYLQNSPEFIFWVFASWCIGASPGLINYSLEGKGLLHCIDVCNSKVLIVDPDSECQRRINESRDEIAGQRGIKIETLDADFKQRLAGYPAKDADDQLRRNVKGGDPYILLFTSGTTGLPKGCPFTVSRVHLMGSHIEPPFGCTPGVDTWYSAMPLYHGTAVMTLTTQLLGGIRIAMAPKFSVSGFWPDIHDSGSTIFVYVGETARYLLNAPPHPLERKHKLRLAYGNGLRPDVWERLQERFNIPEIAEFFSSSEGVFGLVVWDRGPYLAKCVGHHGLLLRLALHKQLVPVQIDVDTGDIWRDPRTGFARRMPYNEGGEMLVKVPDREAFGGYWKNPEATEKRFAVNVFQKGDLYYRSGDALRRADDGHWYFLDRLGDTFRWKSENVSTAEVAEVLGQYPGVAEANVYGVSVPNHEGRAGCAALSLDPAAAADFSYAQLLAHARKQLPRYAVPVFLRILDAGKSSHIHNHKQNKVPLRKEGVDPALVGTTTGAGGDGAKDPILWLPSSSATDYVEFREEDWEGLVKGSSKL</sequence>
<evidence type="ECO:0000256" key="12">
    <source>
        <dbReference type="ARBA" id="ARBA00022989"/>
    </source>
</evidence>
<evidence type="ECO:0000256" key="9">
    <source>
        <dbReference type="ARBA" id="ARBA00022692"/>
    </source>
</evidence>
<dbReference type="AlphaFoldDB" id="A0A136JCV2"/>
<evidence type="ECO:0000256" key="16">
    <source>
        <dbReference type="ARBA" id="ARBA00051585"/>
    </source>
</evidence>
<dbReference type="SUPFAM" id="SSF56801">
    <property type="entry name" value="Acetyl-CoA synthetase-like"/>
    <property type="match status" value="1"/>
</dbReference>
<evidence type="ECO:0000259" key="20">
    <source>
        <dbReference type="Pfam" id="PF00501"/>
    </source>
</evidence>
<organism evidence="22 23">
    <name type="scientific">Microdochium bolleyi</name>
    <dbReference type="NCBI Taxonomy" id="196109"/>
    <lineage>
        <taxon>Eukaryota</taxon>
        <taxon>Fungi</taxon>
        <taxon>Dikarya</taxon>
        <taxon>Ascomycota</taxon>
        <taxon>Pezizomycotina</taxon>
        <taxon>Sordariomycetes</taxon>
        <taxon>Xylariomycetidae</taxon>
        <taxon>Xylariales</taxon>
        <taxon>Microdochiaceae</taxon>
        <taxon>Microdochium</taxon>
    </lineage>
</organism>
<evidence type="ECO:0000256" key="8">
    <source>
        <dbReference type="ARBA" id="ARBA00022677"/>
    </source>
</evidence>
<dbReference type="OrthoDB" id="10253869at2759"/>
<dbReference type="PANTHER" id="PTHR43107">
    <property type="entry name" value="LONG-CHAIN FATTY ACID TRANSPORT PROTEIN"/>
    <property type="match status" value="1"/>
</dbReference>
<evidence type="ECO:0000256" key="6">
    <source>
        <dbReference type="ARBA" id="ARBA00022475"/>
    </source>
</evidence>
<evidence type="ECO:0000313" key="22">
    <source>
        <dbReference type="EMBL" id="KXJ94957.1"/>
    </source>
</evidence>
<dbReference type="Gene3D" id="3.30.300.30">
    <property type="match status" value="1"/>
</dbReference>
<accession>A0A136JCV2</accession>
<evidence type="ECO:0000256" key="15">
    <source>
        <dbReference type="ARBA" id="ARBA00023140"/>
    </source>
</evidence>
<dbReference type="InterPro" id="IPR020845">
    <property type="entry name" value="AMP-binding_CS"/>
</dbReference>
<evidence type="ECO:0000256" key="11">
    <source>
        <dbReference type="ARBA" id="ARBA00022840"/>
    </source>
</evidence>
<comment type="similarity">
    <text evidence="4">Belongs to the ATP-dependent AMP-binding enzyme family.</text>
</comment>
<evidence type="ECO:0000256" key="5">
    <source>
        <dbReference type="ARBA" id="ARBA00022448"/>
    </source>
</evidence>
<keyword evidence="8" id="KW-0551">Lipid droplet</keyword>
<dbReference type="Gene3D" id="3.40.50.12780">
    <property type="entry name" value="N-terminal domain of ligase-like"/>
    <property type="match status" value="1"/>
</dbReference>
<comment type="subcellular location">
    <subcellularLocation>
        <location evidence="3">Cell membrane</location>
        <topology evidence="3">Multi-pass membrane protein</topology>
    </subcellularLocation>
    <subcellularLocation>
        <location evidence="1">Lipid droplet</location>
    </subcellularLocation>
    <subcellularLocation>
        <location evidence="2">Peroxisome membrane</location>
        <topology evidence="2">Multi-pass membrane protein</topology>
    </subcellularLocation>
</comment>
<reference evidence="23" key="1">
    <citation type="submission" date="2016-02" db="EMBL/GenBank/DDBJ databases">
        <title>Draft genome sequence of Microdochium bolleyi, a fungal endophyte of beachgrass.</title>
        <authorList>
            <consortium name="DOE Joint Genome Institute"/>
            <person name="David A.S."/>
            <person name="May G."/>
            <person name="Haridas S."/>
            <person name="Lim J."/>
            <person name="Wang M."/>
            <person name="Labutti K."/>
            <person name="Lipzen A."/>
            <person name="Barry K."/>
            <person name="Grigoriev I.V."/>
        </authorList>
    </citation>
    <scope>NUCLEOTIDE SEQUENCE [LARGE SCALE GENOMIC DNA]</scope>
    <source>
        <strain evidence="23">J235TASD1</strain>
    </source>
</reference>
<evidence type="ECO:0000256" key="18">
    <source>
        <dbReference type="ARBA" id="ARBA00068795"/>
    </source>
</evidence>
<dbReference type="GO" id="GO:0005811">
    <property type="term" value="C:lipid droplet"/>
    <property type="evidence" value="ECO:0007669"/>
    <property type="project" value="UniProtKB-SubCell"/>
</dbReference>
<evidence type="ECO:0000256" key="4">
    <source>
        <dbReference type="ARBA" id="ARBA00006432"/>
    </source>
</evidence>
<proteinExistence type="inferred from homology"/>
<feature type="domain" description="AMP-binding enzyme C-terminal" evidence="21">
    <location>
        <begin position="493"/>
        <end position="563"/>
    </location>
</feature>
<keyword evidence="14" id="KW-0472">Membrane</keyword>
<dbReference type="GO" id="GO:0004467">
    <property type="term" value="F:long-chain fatty acid-CoA ligase activity"/>
    <property type="evidence" value="ECO:0007669"/>
    <property type="project" value="TreeGrafter"/>
</dbReference>
<name>A0A136JCV2_9PEZI</name>